<proteinExistence type="predicted"/>
<name>A0A383VRP4_TETOB</name>
<organism evidence="3 4">
    <name type="scientific">Tetradesmus obliquus</name>
    <name type="common">Green alga</name>
    <name type="synonym">Acutodesmus obliquus</name>
    <dbReference type="NCBI Taxonomy" id="3088"/>
    <lineage>
        <taxon>Eukaryota</taxon>
        <taxon>Viridiplantae</taxon>
        <taxon>Chlorophyta</taxon>
        <taxon>core chlorophytes</taxon>
        <taxon>Chlorophyceae</taxon>
        <taxon>CS clade</taxon>
        <taxon>Sphaeropleales</taxon>
        <taxon>Scenedesmaceae</taxon>
        <taxon>Tetradesmus</taxon>
    </lineage>
</organism>
<feature type="signal peptide" evidence="2">
    <location>
        <begin position="1"/>
        <end position="20"/>
    </location>
</feature>
<gene>
    <name evidence="3" type="ORF">BQ4739_LOCUS8566</name>
</gene>
<keyword evidence="4" id="KW-1185">Reference proteome</keyword>
<protein>
    <recommendedName>
        <fullName evidence="5">SMP domain-containing protein</fullName>
    </recommendedName>
</protein>
<dbReference type="Proteomes" id="UP000256970">
    <property type="component" value="Unassembled WGS sequence"/>
</dbReference>
<accession>A0A383VRP4</accession>
<evidence type="ECO:0000256" key="1">
    <source>
        <dbReference type="SAM" id="MobiDB-lite"/>
    </source>
</evidence>
<evidence type="ECO:0000256" key="2">
    <source>
        <dbReference type="SAM" id="SignalP"/>
    </source>
</evidence>
<feature type="chain" id="PRO_5016615697" description="SMP domain-containing protein" evidence="2">
    <location>
        <begin position="21"/>
        <end position="137"/>
    </location>
</feature>
<dbReference type="AlphaFoldDB" id="A0A383VRP4"/>
<reference evidence="3 4" key="1">
    <citation type="submission" date="2016-10" db="EMBL/GenBank/DDBJ databases">
        <authorList>
            <person name="Cai Z."/>
        </authorList>
    </citation>
    <scope>NUCLEOTIDE SEQUENCE [LARGE SCALE GENOMIC DNA]</scope>
</reference>
<sequence>MRVLLALLLAAAVALQLSAAQPVTTTVSDDAAESAAKAIQLAIAEQDGHTAAQLIAQAFATKEKPSLGVVITPQQRSTTPKVLPDKTKIISAANPSTSSNASNQQPEEDGAQKFAQALADGGLPTGNAGRRLLHTAK</sequence>
<keyword evidence="2" id="KW-0732">Signal</keyword>
<dbReference type="EMBL" id="FNXT01000845">
    <property type="protein sequence ID" value="SZX68195.1"/>
    <property type="molecule type" value="Genomic_DNA"/>
</dbReference>
<evidence type="ECO:0000313" key="4">
    <source>
        <dbReference type="Proteomes" id="UP000256970"/>
    </source>
</evidence>
<feature type="region of interest" description="Disordered" evidence="1">
    <location>
        <begin position="73"/>
        <end position="137"/>
    </location>
</feature>
<feature type="compositionally biased region" description="Low complexity" evidence="1">
    <location>
        <begin position="91"/>
        <end position="103"/>
    </location>
</feature>
<evidence type="ECO:0000313" key="3">
    <source>
        <dbReference type="EMBL" id="SZX68195.1"/>
    </source>
</evidence>
<evidence type="ECO:0008006" key="5">
    <source>
        <dbReference type="Google" id="ProtNLM"/>
    </source>
</evidence>